<protein>
    <submittedName>
        <fullName evidence="2">Uncharacterized protein</fullName>
    </submittedName>
</protein>
<accession>A0ABS4UHL0</accession>
<sequence>MIGGGVVGIVVIGLLIFLGIRAFGGGDTPQSQPTSSQSEGGDPSASPSAGAGTGGELGNATGQAKSVTDKLQGMGFGCSDLFNTGQGAHRGCFKVDGTSKSSQVIFQFKSDGTIIAARVETEDGDNNNNAQVAFGQALQAIGNDTFGGDSVTKIQDAVKTGQRSSEVGTNWGSFQLSNDGSDLRVSGHKNGEESLELPDQTFDTTVAEMTTALKAKTYVCTSSCRKDVGKYGSQRVFFLASGNKGIKMIEFSASADSGSAVKGAMTAAMNDAFGVLKGGNAAAVKAYIQAHSDGKQYAAYVGGWKVEIDGDSSGSYGSQRVTIQYESFYA</sequence>
<keyword evidence="3" id="KW-1185">Reference proteome</keyword>
<feature type="region of interest" description="Disordered" evidence="1">
    <location>
        <begin position="27"/>
        <end position="64"/>
    </location>
</feature>
<comment type="caution">
    <text evidence="2">The sequence shown here is derived from an EMBL/GenBank/DDBJ whole genome shotgun (WGS) entry which is preliminary data.</text>
</comment>
<dbReference type="Proteomes" id="UP000755585">
    <property type="component" value="Unassembled WGS sequence"/>
</dbReference>
<dbReference type="EMBL" id="JAGINT010000001">
    <property type="protein sequence ID" value="MBP2351112.1"/>
    <property type="molecule type" value="Genomic_DNA"/>
</dbReference>
<feature type="compositionally biased region" description="Low complexity" evidence="1">
    <location>
        <begin position="28"/>
        <end position="50"/>
    </location>
</feature>
<reference evidence="2 3" key="1">
    <citation type="submission" date="2021-03" db="EMBL/GenBank/DDBJ databases">
        <title>Sequencing the genomes of 1000 actinobacteria strains.</title>
        <authorList>
            <person name="Klenk H.-P."/>
        </authorList>
    </citation>
    <scope>NUCLEOTIDE SEQUENCE [LARGE SCALE GENOMIC DNA]</scope>
    <source>
        <strain evidence="2 3">DSM 18824</strain>
    </source>
</reference>
<organism evidence="2 3">
    <name type="scientific">Kribbella aluminosa</name>
    <dbReference type="NCBI Taxonomy" id="416017"/>
    <lineage>
        <taxon>Bacteria</taxon>
        <taxon>Bacillati</taxon>
        <taxon>Actinomycetota</taxon>
        <taxon>Actinomycetes</taxon>
        <taxon>Propionibacteriales</taxon>
        <taxon>Kribbellaceae</taxon>
        <taxon>Kribbella</taxon>
    </lineage>
</organism>
<evidence type="ECO:0000313" key="3">
    <source>
        <dbReference type="Proteomes" id="UP000755585"/>
    </source>
</evidence>
<evidence type="ECO:0000313" key="2">
    <source>
        <dbReference type="EMBL" id="MBP2351112.1"/>
    </source>
</evidence>
<name>A0ABS4UHL0_9ACTN</name>
<proteinExistence type="predicted"/>
<dbReference type="RefSeq" id="WP_307863251.1">
    <property type="nucleotide sequence ID" value="NZ_BAAAVU010000026.1"/>
</dbReference>
<gene>
    <name evidence="2" type="ORF">JOF29_002195</name>
</gene>
<evidence type="ECO:0000256" key="1">
    <source>
        <dbReference type="SAM" id="MobiDB-lite"/>
    </source>
</evidence>